<feature type="transmembrane region" description="Helical" evidence="1">
    <location>
        <begin position="70"/>
        <end position="88"/>
    </location>
</feature>
<dbReference type="Proteomes" id="UP000252415">
    <property type="component" value="Unassembled WGS sequence"/>
</dbReference>
<comment type="caution">
    <text evidence="2">The sequence shown here is derived from an EMBL/GenBank/DDBJ whole genome shotgun (WGS) entry which is preliminary data.</text>
</comment>
<keyword evidence="1" id="KW-1133">Transmembrane helix</keyword>
<accession>A0A368VHG9</accession>
<evidence type="ECO:0008006" key="4">
    <source>
        <dbReference type="Google" id="ProtNLM"/>
    </source>
</evidence>
<dbReference type="EMBL" id="QPJD01000042">
    <property type="protein sequence ID" value="RCW40093.1"/>
    <property type="molecule type" value="Genomic_DNA"/>
</dbReference>
<keyword evidence="1" id="KW-0812">Transmembrane</keyword>
<organism evidence="2 3">
    <name type="scientific">Paenibacillus prosopidis</name>
    <dbReference type="NCBI Taxonomy" id="630520"/>
    <lineage>
        <taxon>Bacteria</taxon>
        <taxon>Bacillati</taxon>
        <taxon>Bacillota</taxon>
        <taxon>Bacilli</taxon>
        <taxon>Bacillales</taxon>
        <taxon>Paenibacillaceae</taxon>
        <taxon>Paenibacillus</taxon>
    </lineage>
</organism>
<dbReference type="AlphaFoldDB" id="A0A368VHG9"/>
<proteinExistence type="predicted"/>
<keyword evidence="3" id="KW-1185">Reference proteome</keyword>
<sequence>MGLFFEKRESTKPFIIIRILLMIVIVFIFVIGIVNDFDFFFMRLLFMLLGVSSILDGIERYLKRENKWRYYFDFGMGLLWFVSSFIFWK</sequence>
<keyword evidence="1" id="KW-0472">Membrane</keyword>
<feature type="transmembrane region" description="Helical" evidence="1">
    <location>
        <begin position="15"/>
        <end position="34"/>
    </location>
</feature>
<feature type="transmembrane region" description="Helical" evidence="1">
    <location>
        <begin position="40"/>
        <end position="58"/>
    </location>
</feature>
<protein>
    <recommendedName>
        <fullName evidence="4">DUF4181 domain-containing protein</fullName>
    </recommendedName>
</protein>
<evidence type="ECO:0000256" key="1">
    <source>
        <dbReference type="SAM" id="Phobius"/>
    </source>
</evidence>
<evidence type="ECO:0000313" key="2">
    <source>
        <dbReference type="EMBL" id="RCW40093.1"/>
    </source>
</evidence>
<evidence type="ECO:0000313" key="3">
    <source>
        <dbReference type="Proteomes" id="UP000252415"/>
    </source>
</evidence>
<name>A0A368VHG9_9BACL</name>
<gene>
    <name evidence="2" type="ORF">DFP97_1425</name>
</gene>
<reference evidence="2 3" key="1">
    <citation type="submission" date="2018-07" db="EMBL/GenBank/DDBJ databases">
        <title>Genomic Encyclopedia of Type Strains, Phase III (KMG-III): the genomes of soil and plant-associated and newly described type strains.</title>
        <authorList>
            <person name="Whitman W."/>
        </authorList>
    </citation>
    <scope>NUCLEOTIDE SEQUENCE [LARGE SCALE GENOMIC DNA]</scope>
    <source>
        <strain evidence="2 3">CECT 7506</strain>
    </source>
</reference>